<dbReference type="EMBL" id="JAWXVI010000008">
    <property type="protein sequence ID" value="MDX6190993.1"/>
    <property type="molecule type" value="Genomic_DNA"/>
</dbReference>
<accession>A0ABU4RGJ7</accession>
<evidence type="ECO:0000313" key="2">
    <source>
        <dbReference type="EMBL" id="MDX6190993.1"/>
    </source>
</evidence>
<dbReference type="Proteomes" id="UP001273350">
    <property type="component" value="Unassembled WGS sequence"/>
</dbReference>
<feature type="signal peptide" evidence="1">
    <location>
        <begin position="1"/>
        <end position="19"/>
    </location>
</feature>
<evidence type="ECO:0000313" key="3">
    <source>
        <dbReference type="Proteomes" id="UP001273350"/>
    </source>
</evidence>
<gene>
    <name evidence="2" type="ORF">SGQ83_16670</name>
</gene>
<dbReference type="RefSeq" id="WP_047777656.1">
    <property type="nucleotide sequence ID" value="NZ_CP087134.1"/>
</dbReference>
<name>A0ABU4RGJ7_9FLAO</name>
<comment type="caution">
    <text evidence="2">The sequence shown here is derived from an EMBL/GenBank/DDBJ whole genome shotgun (WGS) entry which is preliminary data.</text>
</comment>
<feature type="chain" id="PRO_5047415895" evidence="1">
    <location>
        <begin position="20"/>
        <end position="91"/>
    </location>
</feature>
<protein>
    <submittedName>
        <fullName evidence="2">Uncharacterized protein</fullName>
    </submittedName>
</protein>
<keyword evidence="1" id="KW-0732">Signal</keyword>
<evidence type="ECO:0000256" key="1">
    <source>
        <dbReference type="SAM" id="SignalP"/>
    </source>
</evidence>
<organism evidence="2 3">
    <name type="scientific">Flavobacterium cupriresistens</name>
    <dbReference type="NCBI Taxonomy" id="2893885"/>
    <lineage>
        <taxon>Bacteria</taxon>
        <taxon>Pseudomonadati</taxon>
        <taxon>Bacteroidota</taxon>
        <taxon>Flavobacteriia</taxon>
        <taxon>Flavobacteriales</taxon>
        <taxon>Flavobacteriaceae</taxon>
        <taxon>Flavobacterium</taxon>
    </lineage>
</organism>
<sequence>MKTIFTLAITVLMSVGVFANSSSKNINPEVNKEINKSFVIENKIVEPVLESNPLIQVYDVTVDCGDGTGWAFTCDGCSIGQIVDLALELCS</sequence>
<keyword evidence="3" id="KW-1185">Reference proteome</keyword>
<reference evidence="2 3" key="1">
    <citation type="submission" date="2023-11" db="EMBL/GenBank/DDBJ databases">
        <title>Unpublished Manusciprt.</title>
        <authorList>
            <person name="Saticioglu I.B."/>
            <person name="Ay H."/>
            <person name="Ajmi N."/>
            <person name="Altun S."/>
            <person name="Duman M."/>
        </authorList>
    </citation>
    <scope>NUCLEOTIDE SEQUENCE [LARGE SCALE GENOMIC DNA]</scope>
    <source>
        <strain evidence="2 3">Fl-318</strain>
    </source>
</reference>
<proteinExistence type="predicted"/>